<evidence type="ECO:0000313" key="3">
    <source>
        <dbReference type="EMBL" id="OOS00550.1"/>
    </source>
</evidence>
<dbReference type="SMART" id="SM00364">
    <property type="entry name" value="LRR_BAC"/>
    <property type="match status" value="3"/>
</dbReference>
<dbReference type="RefSeq" id="WP_078236018.1">
    <property type="nucleotide sequence ID" value="NZ_MUYA01000002.1"/>
</dbReference>
<dbReference type="SMART" id="SM00365">
    <property type="entry name" value="LRR_SD22"/>
    <property type="match status" value="4"/>
</dbReference>
<evidence type="ECO:0008006" key="5">
    <source>
        <dbReference type="Google" id="ProtNLM"/>
    </source>
</evidence>
<dbReference type="InterPro" id="IPR032675">
    <property type="entry name" value="LRR_dom_sf"/>
</dbReference>
<dbReference type="Proteomes" id="UP000190867">
    <property type="component" value="Unassembled WGS sequence"/>
</dbReference>
<dbReference type="Pfam" id="PF13855">
    <property type="entry name" value="LRR_8"/>
    <property type="match status" value="1"/>
</dbReference>
<dbReference type="GO" id="GO:0005737">
    <property type="term" value="C:cytoplasm"/>
    <property type="evidence" value="ECO:0007669"/>
    <property type="project" value="TreeGrafter"/>
</dbReference>
<dbReference type="InterPro" id="IPR050216">
    <property type="entry name" value="LRR_domain-containing"/>
</dbReference>
<dbReference type="SUPFAM" id="SSF52058">
    <property type="entry name" value="L domain-like"/>
    <property type="match status" value="1"/>
</dbReference>
<keyword evidence="2" id="KW-0677">Repeat</keyword>
<protein>
    <recommendedName>
        <fullName evidence="5">Leucine-rich repeat domain-containing protein</fullName>
    </recommendedName>
</protein>
<organism evidence="3 4">
    <name type="scientific">Haemophilus paracuniculus</name>
    <dbReference type="NCBI Taxonomy" id="734"/>
    <lineage>
        <taxon>Bacteria</taxon>
        <taxon>Pseudomonadati</taxon>
        <taxon>Pseudomonadota</taxon>
        <taxon>Gammaproteobacteria</taxon>
        <taxon>Pasteurellales</taxon>
        <taxon>Pasteurellaceae</taxon>
        <taxon>Haemophilus</taxon>
    </lineage>
</organism>
<dbReference type="EMBL" id="MUYA01000002">
    <property type="protein sequence ID" value="OOS00550.1"/>
    <property type="molecule type" value="Genomic_DNA"/>
</dbReference>
<dbReference type="PANTHER" id="PTHR48051:SF1">
    <property type="entry name" value="RAS SUPPRESSOR PROTEIN 1"/>
    <property type="match status" value="1"/>
</dbReference>
<name>A0A1T0AUK2_9PAST</name>
<evidence type="ECO:0000256" key="1">
    <source>
        <dbReference type="ARBA" id="ARBA00022614"/>
    </source>
</evidence>
<sequence length="480" mass="54135">MSNNEAKIISDQDWEWWCGLPDSLKYVLMMNTPYIGDLLKLDDKGKIEVNSDLYDRTGKISEVVAYCIGSKLFGKGFGTIEWKEGVSTEDINQLAYLPSLRGFIADDCGLTEIPANTIFERISIGKGNHIQDIAEPTEFVKLKSLYIGHNPLNDQCWENLGKIPNLEELKLACTNIKIDRPAEFAKLKKLYIFEVDNPFSKLSNQCWAFLEKIPHLEELYLTSSGISEVPTLSLTKLKRLTLRIECEDRIIGLENLASLLNLEKLSLCTNYMGILPDLSELTSLKELFISSIDLTAKSFEGGKLPPNLESLDLCFNDFELLPDLGSLTSLKELDLSYNKLTAKSFENVTLPSNLKMLTLRWNDIESLPNLSSLTELEELDIACNKLTSKSVENVLLPPNLKKLNLSSNETLDDIPDVIFQLTKLVSLHLGGTQITAKALLKLASLIYLEELYLPEETINENDTEVVQLKVKLPHCRIRIW</sequence>
<accession>A0A1T0AUK2</accession>
<gene>
    <name evidence="3" type="ORF">B0187_01190</name>
</gene>
<keyword evidence="1" id="KW-0433">Leucine-rich repeat</keyword>
<keyword evidence="4" id="KW-1185">Reference proteome</keyword>
<dbReference type="Gene3D" id="3.80.10.10">
    <property type="entry name" value="Ribonuclease Inhibitor"/>
    <property type="match status" value="2"/>
</dbReference>
<evidence type="ECO:0000256" key="2">
    <source>
        <dbReference type="ARBA" id="ARBA00022737"/>
    </source>
</evidence>
<dbReference type="Pfam" id="PF13516">
    <property type="entry name" value="LRR_6"/>
    <property type="match status" value="1"/>
</dbReference>
<proteinExistence type="predicted"/>
<comment type="caution">
    <text evidence="3">The sequence shown here is derived from an EMBL/GenBank/DDBJ whole genome shotgun (WGS) entry which is preliminary data.</text>
</comment>
<dbReference type="OrthoDB" id="1012460at2"/>
<dbReference type="PROSITE" id="PS51450">
    <property type="entry name" value="LRR"/>
    <property type="match status" value="3"/>
</dbReference>
<reference evidence="3 4" key="1">
    <citation type="submission" date="2017-02" db="EMBL/GenBank/DDBJ databases">
        <title>Draft genome sequence of Haemophilus paracuniculus CCUG 43573 type strain.</title>
        <authorList>
            <person name="Engstrom-Jakobsson H."/>
            <person name="Salva-Serra F."/>
            <person name="Thorell K."/>
            <person name="Gonzales-Siles L."/>
            <person name="Karlsson R."/>
            <person name="Boulund F."/>
            <person name="Engstrand L."/>
            <person name="Kristiansson E."/>
            <person name="Moore E."/>
        </authorList>
    </citation>
    <scope>NUCLEOTIDE SEQUENCE [LARGE SCALE GENOMIC DNA]</scope>
    <source>
        <strain evidence="3 4">CCUG 43573</strain>
    </source>
</reference>
<evidence type="ECO:0000313" key="4">
    <source>
        <dbReference type="Proteomes" id="UP000190867"/>
    </source>
</evidence>
<dbReference type="STRING" id="734.B0187_01190"/>
<dbReference type="PANTHER" id="PTHR48051">
    <property type="match status" value="1"/>
</dbReference>
<dbReference type="InterPro" id="IPR001611">
    <property type="entry name" value="Leu-rich_rpt"/>
</dbReference>
<dbReference type="AlphaFoldDB" id="A0A1T0AUK2"/>